<name>A0A5C3MNN5_9AGAM</name>
<dbReference type="InterPro" id="IPR036823">
    <property type="entry name" value="Ribosomal_uS7_dom_sf"/>
</dbReference>
<keyword evidence="3" id="KW-0687">Ribonucleoprotein</keyword>
<dbReference type="GO" id="GO:0005840">
    <property type="term" value="C:ribosome"/>
    <property type="evidence" value="ECO:0007669"/>
    <property type="project" value="UniProtKB-KW"/>
</dbReference>
<keyword evidence="2 6" id="KW-0689">Ribosomal protein</keyword>
<evidence type="ECO:0000256" key="2">
    <source>
        <dbReference type="ARBA" id="ARBA00022980"/>
    </source>
</evidence>
<comment type="similarity">
    <text evidence="1">Belongs to the universal ribosomal protein uS7 family.</text>
</comment>
<accession>A0A5C3MNN5</accession>
<dbReference type="STRING" id="5364.A0A5C3MNN5"/>
<dbReference type="GO" id="GO:0006412">
    <property type="term" value="P:translation"/>
    <property type="evidence" value="ECO:0007669"/>
    <property type="project" value="InterPro"/>
</dbReference>
<sequence>MLAHLRAPIASLARRHTRTMASLPPLPDATASDKAALRNMSDTLIEMLGGDSLMPTSSDTPSTSASPTVTPATTSSGVPLINVPPAQDPLLHYFTSMLMKDGKRQRAQRITSRTLLYLHAYTRAPPLPILRKAIQIASPAVRIASSKVGAKVISRPIPLTEKQRTFYAISWIRKAAQKRPVGRSVEERLAKELIAVIDGTSSVIKNRNDIHKLATVNRGNAGKRV</sequence>
<dbReference type="InterPro" id="IPR000235">
    <property type="entry name" value="Ribosomal_uS7"/>
</dbReference>
<proteinExistence type="inferred from homology"/>
<dbReference type="InterPro" id="IPR023798">
    <property type="entry name" value="Ribosomal_uS7_dom"/>
</dbReference>
<dbReference type="PANTHER" id="PTHR11205">
    <property type="entry name" value="RIBOSOMAL PROTEIN S7"/>
    <property type="match status" value="1"/>
</dbReference>
<dbReference type="GO" id="GO:1990904">
    <property type="term" value="C:ribonucleoprotein complex"/>
    <property type="evidence" value="ECO:0007669"/>
    <property type="project" value="UniProtKB-KW"/>
</dbReference>
<dbReference type="InterPro" id="IPR047988">
    <property type="entry name" value="Ribosomal_uS7m_fungi"/>
</dbReference>
<dbReference type="EMBL" id="ML213528">
    <property type="protein sequence ID" value="TFK46610.1"/>
    <property type="molecule type" value="Genomic_DNA"/>
</dbReference>
<gene>
    <name evidence="6" type="ORF">OE88DRAFT_1707103</name>
</gene>
<evidence type="ECO:0000256" key="1">
    <source>
        <dbReference type="ARBA" id="ARBA00007151"/>
    </source>
</evidence>
<feature type="region of interest" description="Disordered" evidence="4">
    <location>
        <begin position="49"/>
        <end position="81"/>
    </location>
</feature>
<keyword evidence="7" id="KW-1185">Reference proteome</keyword>
<dbReference type="Gene3D" id="1.10.455.10">
    <property type="entry name" value="Ribosomal protein S7 domain"/>
    <property type="match status" value="1"/>
</dbReference>
<feature type="compositionally biased region" description="Low complexity" evidence="4">
    <location>
        <begin position="55"/>
        <end position="76"/>
    </location>
</feature>
<evidence type="ECO:0000313" key="7">
    <source>
        <dbReference type="Proteomes" id="UP000305948"/>
    </source>
</evidence>
<evidence type="ECO:0000256" key="3">
    <source>
        <dbReference type="ARBA" id="ARBA00023274"/>
    </source>
</evidence>
<organism evidence="6 7">
    <name type="scientific">Heliocybe sulcata</name>
    <dbReference type="NCBI Taxonomy" id="5364"/>
    <lineage>
        <taxon>Eukaryota</taxon>
        <taxon>Fungi</taxon>
        <taxon>Dikarya</taxon>
        <taxon>Basidiomycota</taxon>
        <taxon>Agaricomycotina</taxon>
        <taxon>Agaricomycetes</taxon>
        <taxon>Gloeophyllales</taxon>
        <taxon>Gloeophyllaceae</taxon>
        <taxon>Heliocybe</taxon>
    </lineage>
</organism>
<dbReference type="OrthoDB" id="9972728at2759"/>
<feature type="domain" description="Small ribosomal subunit protein uS7" evidence="5">
    <location>
        <begin position="85"/>
        <end position="218"/>
    </location>
</feature>
<evidence type="ECO:0000259" key="5">
    <source>
        <dbReference type="Pfam" id="PF00177"/>
    </source>
</evidence>
<dbReference type="Pfam" id="PF00177">
    <property type="entry name" value="Ribosomal_S7"/>
    <property type="match status" value="1"/>
</dbReference>
<dbReference type="CDD" id="cd14868">
    <property type="entry name" value="uS7_Mitochondria_Fungi"/>
    <property type="match status" value="1"/>
</dbReference>
<evidence type="ECO:0000256" key="4">
    <source>
        <dbReference type="SAM" id="MobiDB-lite"/>
    </source>
</evidence>
<dbReference type="AlphaFoldDB" id="A0A5C3MNN5"/>
<reference evidence="6 7" key="1">
    <citation type="journal article" date="2019" name="Nat. Ecol. Evol.">
        <title>Megaphylogeny resolves global patterns of mushroom evolution.</title>
        <authorList>
            <person name="Varga T."/>
            <person name="Krizsan K."/>
            <person name="Foldi C."/>
            <person name="Dima B."/>
            <person name="Sanchez-Garcia M."/>
            <person name="Sanchez-Ramirez S."/>
            <person name="Szollosi G.J."/>
            <person name="Szarkandi J.G."/>
            <person name="Papp V."/>
            <person name="Albert L."/>
            <person name="Andreopoulos W."/>
            <person name="Angelini C."/>
            <person name="Antonin V."/>
            <person name="Barry K.W."/>
            <person name="Bougher N.L."/>
            <person name="Buchanan P."/>
            <person name="Buyck B."/>
            <person name="Bense V."/>
            <person name="Catcheside P."/>
            <person name="Chovatia M."/>
            <person name="Cooper J."/>
            <person name="Damon W."/>
            <person name="Desjardin D."/>
            <person name="Finy P."/>
            <person name="Geml J."/>
            <person name="Haridas S."/>
            <person name="Hughes K."/>
            <person name="Justo A."/>
            <person name="Karasinski D."/>
            <person name="Kautmanova I."/>
            <person name="Kiss B."/>
            <person name="Kocsube S."/>
            <person name="Kotiranta H."/>
            <person name="LaButti K.M."/>
            <person name="Lechner B.E."/>
            <person name="Liimatainen K."/>
            <person name="Lipzen A."/>
            <person name="Lukacs Z."/>
            <person name="Mihaltcheva S."/>
            <person name="Morgado L.N."/>
            <person name="Niskanen T."/>
            <person name="Noordeloos M.E."/>
            <person name="Ohm R.A."/>
            <person name="Ortiz-Santana B."/>
            <person name="Ovrebo C."/>
            <person name="Racz N."/>
            <person name="Riley R."/>
            <person name="Savchenko A."/>
            <person name="Shiryaev A."/>
            <person name="Soop K."/>
            <person name="Spirin V."/>
            <person name="Szebenyi C."/>
            <person name="Tomsovsky M."/>
            <person name="Tulloss R.E."/>
            <person name="Uehling J."/>
            <person name="Grigoriev I.V."/>
            <person name="Vagvolgyi C."/>
            <person name="Papp T."/>
            <person name="Martin F.M."/>
            <person name="Miettinen O."/>
            <person name="Hibbett D.S."/>
            <person name="Nagy L.G."/>
        </authorList>
    </citation>
    <scope>NUCLEOTIDE SEQUENCE [LARGE SCALE GENOMIC DNA]</scope>
    <source>
        <strain evidence="6 7">OMC1185</strain>
    </source>
</reference>
<evidence type="ECO:0000313" key="6">
    <source>
        <dbReference type="EMBL" id="TFK46610.1"/>
    </source>
</evidence>
<dbReference type="Proteomes" id="UP000305948">
    <property type="component" value="Unassembled WGS sequence"/>
</dbReference>
<protein>
    <submittedName>
        <fullName evidence="6">Ribosomal protein S7</fullName>
    </submittedName>
</protein>
<dbReference type="SUPFAM" id="SSF47973">
    <property type="entry name" value="Ribosomal protein S7"/>
    <property type="match status" value="1"/>
</dbReference>